<reference evidence="2" key="1">
    <citation type="submission" date="2016-11" db="UniProtKB">
        <authorList>
            <consortium name="WormBaseParasite"/>
        </authorList>
    </citation>
    <scope>IDENTIFICATION</scope>
    <source>
        <strain evidence="2">KR3021</strain>
    </source>
</reference>
<proteinExistence type="predicted"/>
<accession>A0AC35TIA2</accession>
<evidence type="ECO:0000313" key="2">
    <source>
        <dbReference type="WBParaSite" id="RSKR_0000088500.1"/>
    </source>
</evidence>
<sequence>MSASFKIILIYVAFASVALAHFGGGRNTQGNNRRVGPPIPAFLRGLNGSDIREFLAIRRNDTLTKAQITTEEDAWAGKQTPEVLASYTEFKSNMTTIINNMKAKLDAASLNLTTEAKAIYDQVEAVKENQNITYREEASQIKTILDGTTQEIKQALGRMAINCARGNNKSIDNGPIFNQNGQNEGRFQGGNNNIRPVVQIGNGVESFSNFARRQ</sequence>
<evidence type="ECO:0000313" key="1">
    <source>
        <dbReference type="Proteomes" id="UP000095286"/>
    </source>
</evidence>
<dbReference type="WBParaSite" id="RSKR_0000088500.1">
    <property type="protein sequence ID" value="RSKR_0000088500.1"/>
    <property type="gene ID" value="RSKR_0000088500"/>
</dbReference>
<name>A0AC35TIA2_9BILA</name>
<protein>
    <submittedName>
        <fullName evidence="2">DUF148 domain-containing protein</fullName>
    </submittedName>
</protein>
<organism evidence="1 2">
    <name type="scientific">Rhabditophanes sp. KR3021</name>
    <dbReference type="NCBI Taxonomy" id="114890"/>
    <lineage>
        <taxon>Eukaryota</taxon>
        <taxon>Metazoa</taxon>
        <taxon>Ecdysozoa</taxon>
        <taxon>Nematoda</taxon>
        <taxon>Chromadorea</taxon>
        <taxon>Rhabditida</taxon>
        <taxon>Tylenchina</taxon>
        <taxon>Panagrolaimomorpha</taxon>
        <taxon>Strongyloidoidea</taxon>
        <taxon>Alloionematidae</taxon>
        <taxon>Rhabditophanes</taxon>
    </lineage>
</organism>
<dbReference type="Proteomes" id="UP000095286">
    <property type="component" value="Unplaced"/>
</dbReference>